<feature type="region of interest" description="Disordered" evidence="4">
    <location>
        <begin position="249"/>
        <end position="268"/>
    </location>
</feature>
<dbReference type="InterPro" id="IPR008920">
    <property type="entry name" value="TF_FadR/GntR_C"/>
</dbReference>
<dbReference type="Pfam" id="PF07729">
    <property type="entry name" value="FCD"/>
    <property type="match status" value="1"/>
</dbReference>
<dbReference type="PANTHER" id="PTHR43537">
    <property type="entry name" value="TRANSCRIPTIONAL REGULATOR, GNTR FAMILY"/>
    <property type="match status" value="1"/>
</dbReference>
<dbReference type="CDD" id="cd07377">
    <property type="entry name" value="WHTH_GntR"/>
    <property type="match status" value="1"/>
</dbReference>
<dbReference type="EMBL" id="CP070619">
    <property type="protein sequence ID" value="QSE92986.1"/>
    <property type="molecule type" value="Genomic_DNA"/>
</dbReference>
<evidence type="ECO:0000256" key="1">
    <source>
        <dbReference type="ARBA" id="ARBA00023015"/>
    </source>
</evidence>
<dbReference type="SUPFAM" id="SSF48008">
    <property type="entry name" value="GntR ligand-binding domain-like"/>
    <property type="match status" value="1"/>
</dbReference>
<feature type="compositionally biased region" description="Polar residues" evidence="4">
    <location>
        <begin position="257"/>
        <end position="268"/>
    </location>
</feature>
<accession>A0A974W8B3</accession>
<evidence type="ECO:0000313" key="7">
    <source>
        <dbReference type="Proteomes" id="UP000662986"/>
    </source>
</evidence>
<keyword evidence="3" id="KW-0804">Transcription</keyword>
<evidence type="ECO:0000256" key="4">
    <source>
        <dbReference type="SAM" id="MobiDB-lite"/>
    </source>
</evidence>
<gene>
    <name evidence="6" type="ORF">JWS13_32545</name>
</gene>
<reference evidence="6 7" key="2">
    <citation type="journal article" date="2022" name="Arch. Microbiol.">
        <title>Rhodococcus pseudokoreensis sp. nov. isolated from the rhizosphere of young M26 apple rootstocks.</title>
        <authorList>
            <person name="Kampfer P."/>
            <person name="Glaeser S.P."/>
            <person name="Blom J."/>
            <person name="Wolf J."/>
            <person name="Benning S."/>
            <person name="Schloter M."/>
            <person name="Neumann-Schaal M."/>
        </authorList>
    </citation>
    <scope>NUCLEOTIDE SEQUENCE [LARGE SCALE GENOMIC DNA]</scope>
    <source>
        <strain evidence="6 7">R79</strain>
    </source>
</reference>
<keyword evidence="7" id="KW-1185">Reference proteome</keyword>
<evidence type="ECO:0000256" key="3">
    <source>
        <dbReference type="ARBA" id="ARBA00023163"/>
    </source>
</evidence>
<feature type="domain" description="HTH gntR-type" evidence="5">
    <location>
        <begin position="20"/>
        <end position="90"/>
    </location>
</feature>
<dbReference type="SMART" id="SM00895">
    <property type="entry name" value="FCD"/>
    <property type="match status" value="1"/>
</dbReference>
<protein>
    <submittedName>
        <fullName evidence="6">FadR family transcriptional regulator</fullName>
    </submittedName>
</protein>
<dbReference type="PANTHER" id="PTHR43537:SF5">
    <property type="entry name" value="UXU OPERON TRANSCRIPTIONAL REGULATOR"/>
    <property type="match status" value="1"/>
</dbReference>
<dbReference type="RefSeq" id="WP_206009447.1">
    <property type="nucleotide sequence ID" value="NZ_CP070619.1"/>
</dbReference>
<evidence type="ECO:0000256" key="2">
    <source>
        <dbReference type="ARBA" id="ARBA00023125"/>
    </source>
</evidence>
<organism evidence="6 7">
    <name type="scientific">Rhodococcus pseudokoreensis</name>
    <dbReference type="NCBI Taxonomy" id="2811421"/>
    <lineage>
        <taxon>Bacteria</taxon>
        <taxon>Bacillati</taxon>
        <taxon>Actinomycetota</taxon>
        <taxon>Actinomycetes</taxon>
        <taxon>Mycobacteriales</taxon>
        <taxon>Nocardiaceae</taxon>
        <taxon>Rhodococcus</taxon>
    </lineage>
</organism>
<sequence length="268" mass="29322">MSNSTSGGIAQPPILGQKVLRPRQQVEDALRKAVLDGQLRTGDRLPPETELARQFSVSRPTIREALSALETQGLIRKVPGAGGGSFVQAVDHTALGEVVQESMHNLLRLGSVSFNEVAMARQHLEIPVAVLAAQNRTDADVEELRAILSEQKRRTVDDPMIPELDARFHITIARMSGNRILASLVYALHHESEPVGHLDLSPRLGRDTYAQHQRIVDAIANQDPEAAERAVTEHLSYLRDHIRRSMDANDKVPAQPCPTSALTTGISA</sequence>
<proteinExistence type="predicted"/>
<keyword evidence="1" id="KW-0805">Transcription regulation</keyword>
<dbReference type="InterPro" id="IPR036388">
    <property type="entry name" value="WH-like_DNA-bd_sf"/>
</dbReference>
<reference evidence="6 7" key="1">
    <citation type="journal article" date="2021" name="Microbiol. Resour. Announc.">
        <title>Complete Genome Sequences of Two Rhodococcus sp. Strains with Large and Linear Chromosomes, Isolated from Apple Rhizosphere.</title>
        <authorList>
            <person name="Benning S."/>
            <person name="Brugnone N."/>
            <person name="Siani R."/>
            <person name="Kublik S."/>
            <person name="Schloter M."/>
            <person name="Rad V."/>
        </authorList>
    </citation>
    <scope>NUCLEOTIDE SEQUENCE [LARGE SCALE GENOMIC DNA]</scope>
    <source>
        <strain evidence="6 7">R79</strain>
    </source>
</reference>
<evidence type="ECO:0000259" key="5">
    <source>
        <dbReference type="PROSITE" id="PS50949"/>
    </source>
</evidence>
<dbReference type="Proteomes" id="UP000662986">
    <property type="component" value="Chromosome"/>
</dbReference>
<dbReference type="InterPro" id="IPR011711">
    <property type="entry name" value="GntR_C"/>
</dbReference>
<evidence type="ECO:0000313" key="6">
    <source>
        <dbReference type="EMBL" id="QSE92986.1"/>
    </source>
</evidence>
<dbReference type="Pfam" id="PF00392">
    <property type="entry name" value="GntR"/>
    <property type="match status" value="1"/>
</dbReference>
<dbReference type="InterPro" id="IPR036390">
    <property type="entry name" value="WH_DNA-bd_sf"/>
</dbReference>
<dbReference type="PROSITE" id="PS50949">
    <property type="entry name" value="HTH_GNTR"/>
    <property type="match status" value="1"/>
</dbReference>
<dbReference type="Gene3D" id="1.20.120.530">
    <property type="entry name" value="GntR ligand-binding domain-like"/>
    <property type="match status" value="1"/>
</dbReference>
<keyword evidence="2" id="KW-0238">DNA-binding</keyword>
<dbReference type="InterPro" id="IPR000524">
    <property type="entry name" value="Tscrpt_reg_HTH_GntR"/>
</dbReference>
<dbReference type="PRINTS" id="PR00035">
    <property type="entry name" value="HTHGNTR"/>
</dbReference>
<name>A0A974W8B3_9NOCA</name>
<dbReference type="Gene3D" id="1.10.10.10">
    <property type="entry name" value="Winged helix-like DNA-binding domain superfamily/Winged helix DNA-binding domain"/>
    <property type="match status" value="1"/>
</dbReference>
<dbReference type="SUPFAM" id="SSF46785">
    <property type="entry name" value="Winged helix' DNA-binding domain"/>
    <property type="match status" value="1"/>
</dbReference>
<dbReference type="SMART" id="SM00345">
    <property type="entry name" value="HTH_GNTR"/>
    <property type="match status" value="1"/>
</dbReference>